<evidence type="ECO:0008006" key="3">
    <source>
        <dbReference type="Google" id="ProtNLM"/>
    </source>
</evidence>
<gene>
    <name evidence="1" type="ORF">GCM10022392_24500</name>
</gene>
<name>A0ABP7WY66_9SPHI</name>
<sequence length="427" mass="48658">MNPKPLVKELVACCCLLTGMVFSVTAQKIIPVDSSKVQTLRIDPSNAMGGNASDFFTEINYIPLETTEESLFGSISKLAVTEDYFIIFDYNTHSILVFNKNGKFHAKIKSNGSTPISGFNINKFAKQIVYSRDGYKNLIYADYDGKIIKTQKYGGEMAKDEVAGGNSFYFARDKAVTNWYVNNVDSTSKDYKVYSKSLIVFSDDKNKVYAHGLEFDKREADADIISTGLGPMTYFGVDTAFFYSKPYSYRIYTITPNTIRYTYKLIFPYTASLPLDFLINPIYKKKCIEYIQKHPANIFSVSNFYRINDNLIFRAGTWNWENKEDNLIYNLKTGTLIAYKHILQDEKSYFLPIYDDSNYGNTFNNTGILACTGGYLYTAASSLGMFAYHEKYADQKANYPPALDNYFKKGSRKDNPVIMQLKLKDNL</sequence>
<proteinExistence type="predicted"/>
<reference evidence="2" key="1">
    <citation type="journal article" date="2019" name="Int. J. Syst. Evol. Microbiol.">
        <title>The Global Catalogue of Microorganisms (GCM) 10K type strain sequencing project: providing services to taxonomists for standard genome sequencing and annotation.</title>
        <authorList>
            <consortium name="The Broad Institute Genomics Platform"/>
            <consortium name="The Broad Institute Genome Sequencing Center for Infectious Disease"/>
            <person name="Wu L."/>
            <person name="Ma J."/>
        </authorList>
    </citation>
    <scope>NUCLEOTIDE SEQUENCE [LARGE SCALE GENOMIC DNA]</scope>
    <source>
        <strain evidence="2">JCM 17085</strain>
    </source>
</reference>
<evidence type="ECO:0000313" key="1">
    <source>
        <dbReference type="EMBL" id="GAA4099390.1"/>
    </source>
</evidence>
<evidence type="ECO:0000313" key="2">
    <source>
        <dbReference type="Proteomes" id="UP001500841"/>
    </source>
</evidence>
<keyword evidence="2" id="KW-1185">Reference proteome</keyword>
<organism evidence="1 2">
    <name type="scientific">Mucilaginibacter panaciglaebae</name>
    <dbReference type="NCBI Taxonomy" id="502331"/>
    <lineage>
        <taxon>Bacteria</taxon>
        <taxon>Pseudomonadati</taxon>
        <taxon>Bacteroidota</taxon>
        <taxon>Sphingobacteriia</taxon>
        <taxon>Sphingobacteriales</taxon>
        <taxon>Sphingobacteriaceae</taxon>
        <taxon>Mucilaginibacter</taxon>
    </lineage>
</organism>
<dbReference type="EMBL" id="BAABCV010000008">
    <property type="protein sequence ID" value="GAA4099390.1"/>
    <property type="molecule type" value="Genomic_DNA"/>
</dbReference>
<accession>A0ABP7WY66</accession>
<dbReference type="RefSeq" id="WP_345104796.1">
    <property type="nucleotide sequence ID" value="NZ_BAABCV010000008.1"/>
</dbReference>
<comment type="caution">
    <text evidence="1">The sequence shown here is derived from an EMBL/GenBank/DDBJ whole genome shotgun (WGS) entry which is preliminary data.</text>
</comment>
<protein>
    <recommendedName>
        <fullName evidence="3">6-bladed beta-propeller protein</fullName>
    </recommendedName>
</protein>
<dbReference type="Proteomes" id="UP001500841">
    <property type="component" value="Unassembled WGS sequence"/>
</dbReference>
<dbReference type="Pfam" id="PF17170">
    <property type="entry name" value="DUF5128"/>
    <property type="match status" value="1"/>
</dbReference>